<proteinExistence type="predicted"/>
<sequence length="380" mass="42929">MTVLTVYLCGTGASSFDNNNHNNPVYWQGELVSTLAHNNLDREFAQWFIVDGPGSGNLQEDDLWVESPNYSDLKGSLFGSGWEENVEHALCLMKGNFDWQREKLTEQQYNQLKKAGIPIEDVEVTGSFLWRKYNYGDRYVTQQQLQQQIIRTFRKDGIIPTQVNLIGWSRGGITCHMLANAMLKDPLLKDIPVNIFAIDPVPGPLNFQPEKVTLGSNVKEYVGFYAIDERSKGFACVIPTVTAETKMHIFPLSGRHATLVGNAAIDGSEGKNALFSPGLIVRHFAERCLTRWGCQLANKLELTDKEIFEHHTDIKNDEDKYIAMRRKTYSIYESSGDDERKVSLGKEGKAFSDIYGAQYEPSMALTADYFANPQLYDVIK</sequence>
<evidence type="ECO:0000313" key="2">
    <source>
        <dbReference type="Proteomes" id="UP000251485"/>
    </source>
</evidence>
<evidence type="ECO:0008006" key="3">
    <source>
        <dbReference type="Google" id="ProtNLM"/>
    </source>
</evidence>
<evidence type="ECO:0000313" key="1">
    <source>
        <dbReference type="EMBL" id="SPZ03143.1"/>
    </source>
</evidence>
<dbReference type="RefSeq" id="WP_151253091.1">
    <property type="nucleotide sequence ID" value="NZ_CAXOHV010000001.1"/>
</dbReference>
<accession>A0A2X2C7D3</accession>
<dbReference type="SUPFAM" id="SSF53474">
    <property type="entry name" value="alpha/beta-Hydrolases"/>
    <property type="match status" value="1"/>
</dbReference>
<name>A0A2X2C7D3_PROMI</name>
<dbReference type="AlphaFoldDB" id="A0A2X2C7D3"/>
<dbReference type="InterPro" id="IPR029058">
    <property type="entry name" value="AB_hydrolase_fold"/>
</dbReference>
<gene>
    <name evidence="1" type="ORF">NCTC10975_04825</name>
</gene>
<protein>
    <recommendedName>
        <fullName evidence="3">Alpha/beta hydrolase</fullName>
    </recommendedName>
</protein>
<organism evidence="1 2">
    <name type="scientific">Proteus mirabilis</name>
    <dbReference type="NCBI Taxonomy" id="584"/>
    <lineage>
        <taxon>Bacteria</taxon>
        <taxon>Pseudomonadati</taxon>
        <taxon>Pseudomonadota</taxon>
        <taxon>Gammaproteobacteria</taxon>
        <taxon>Enterobacterales</taxon>
        <taxon>Morganellaceae</taxon>
        <taxon>Proteus</taxon>
    </lineage>
</organism>
<dbReference type="Proteomes" id="UP000251485">
    <property type="component" value="Unassembled WGS sequence"/>
</dbReference>
<reference evidence="1 2" key="1">
    <citation type="submission" date="2018-06" db="EMBL/GenBank/DDBJ databases">
        <authorList>
            <consortium name="Pathogen Informatics"/>
            <person name="Doyle S."/>
        </authorList>
    </citation>
    <scope>NUCLEOTIDE SEQUENCE [LARGE SCALE GENOMIC DNA]</scope>
    <source>
        <strain evidence="1 2">NCTC10975</strain>
    </source>
</reference>
<dbReference type="EMBL" id="UAUE01000034">
    <property type="protein sequence ID" value="SPZ03143.1"/>
    <property type="molecule type" value="Genomic_DNA"/>
</dbReference>